<sequence length="325" mass="35499">MIYRTLGNRRSVSALCLGAMNFGSSTDPDTAIAILDRFVEAGGTFIDTSNNYNQWTGHGGESEELLGRWMHSRGNRDQLVIATKCGARTTVPGDPDDKHWEGLSASVIDSAIKGSLERLGTDRIDLYYAHIDNRSTPLEDTVGAFGRLAADGVVDLVGCSNTTSWRLDRARQLAAGQGVEPYSVIQQHYTYLWPSPLAQTGVERLGTPHFPHAGVEHFDYLAEHPDVTLVAYASLLAGSYAHLDRPFPAQRGYAHPTAYARFEVLRQVANELGATPNQVVLAWMLHHNSPVIPLFGASSLTQLDEALDAVNLNLDADVMDRLNNA</sequence>
<dbReference type="Gene3D" id="3.20.20.100">
    <property type="entry name" value="NADP-dependent oxidoreductase domain"/>
    <property type="match status" value="1"/>
</dbReference>
<dbReference type="PANTHER" id="PTHR43364:SF6">
    <property type="entry name" value="OXIDOREDUCTASE-RELATED"/>
    <property type="match status" value="1"/>
</dbReference>
<organism evidence="2 3">
    <name type="scientific">Kribbella pittospori</name>
    <dbReference type="NCBI Taxonomy" id="722689"/>
    <lineage>
        <taxon>Bacteria</taxon>
        <taxon>Bacillati</taxon>
        <taxon>Actinomycetota</taxon>
        <taxon>Actinomycetes</taxon>
        <taxon>Propionibacteriales</taxon>
        <taxon>Kribbellaceae</taxon>
        <taxon>Kribbella</taxon>
    </lineage>
</organism>
<dbReference type="InterPro" id="IPR023210">
    <property type="entry name" value="NADP_OxRdtase_dom"/>
</dbReference>
<dbReference type="Pfam" id="PF00248">
    <property type="entry name" value="Aldo_ket_red"/>
    <property type="match status" value="1"/>
</dbReference>
<dbReference type="GO" id="GO:0005829">
    <property type="term" value="C:cytosol"/>
    <property type="evidence" value="ECO:0007669"/>
    <property type="project" value="TreeGrafter"/>
</dbReference>
<gene>
    <name evidence="2" type="ORF">E0H73_26730</name>
</gene>
<dbReference type="InterPro" id="IPR036812">
    <property type="entry name" value="NAD(P)_OxRdtase_dom_sf"/>
</dbReference>
<name>A0A4R0KGY1_9ACTN</name>
<dbReference type="Proteomes" id="UP000291144">
    <property type="component" value="Unassembled WGS sequence"/>
</dbReference>
<dbReference type="InterPro" id="IPR050523">
    <property type="entry name" value="AKR_Detox_Biosynth"/>
</dbReference>
<dbReference type="EMBL" id="SJKB01000008">
    <property type="protein sequence ID" value="TCC58897.1"/>
    <property type="molecule type" value="Genomic_DNA"/>
</dbReference>
<protein>
    <submittedName>
        <fullName evidence="2">Aldo/keto reductase</fullName>
    </submittedName>
</protein>
<accession>A0A4R0KGY1</accession>
<dbReference type="SUPFAM" id="SSF51430">
    <property type="entry name" value="NAD(P)-linked oxidoreductase"/>
    <property type="match status" value="1"/>
</dbReference>
<keyword evidence="3" id="KW-1185">Reference proteome</keyword>
<proteinExistence type="predicted"/>
<dbReference type="OrthoDB" id="3664926at2"/>
<evidence type="ECO:0000313" key="3">
    <source>
        <dbReference type="Proteomes" id="UP000291144"/>
    </source>
</evidence>
<dbReference type="RefSeq" id="WP_131361246.1">
    <property type="nucleotide sequence ID" value="NZ_SJKB01000008.1"/>
</dbReference>
<evidence type="ECO:0000259" key="1">
    <source>
        <dbReference type="Pfam" id="PF00248"/>
    </source>
</evidence>
<feature type="domain" description="NADP-dependent oxidoreductase" evidence="1">
    <location>
        <begin position="15"/>
        <end position="323"/>
    </location>
</feature>
<dbReference type="PANTHER" id="PTHR43364">
    <property type="entry name" value="NADH-SPECIFIC METHYLGLYOXAL REDUCTASE-RELATED"/>
    <property type="match status" value="1"/>
</dbReference>
<comment type="caution">
    <text evidence="2">The sequence shown here is derived from an EMBL/GenBank/DDBJ whole genome shotgun (WGS) entry which is preliminary data.</text>
</comment>
<dbReference type="AlphaFoldDB" id="A0A4R0KGY1"/>
<evidence type="ECO:0000313" key="2">
    <source>
        <dbReference type="EMBL" id="TCC58897.1"/>
    </source>
</evidence>
<reference evidence="2 3" key="1">
    <citation type="submission" date="2019-02" db="EMBL/GenBank/DDBJ databases">
        <title>Kribbella capetownensis sp. nov. and Kribbella speibonae sp. nov., isolated from soil.</title>
        <authorList>
            <person name="Curtis S.M."/>
            <person name="Norton I."/>
            <person name="Everest G.J."/>
            <person name="Meyers P.R."/>
        </authorList>
    </citation>
    <scope>NUCLEOTIDE SEQUENCE [LARGE SCALE GENOMIC DNA]</scope>
    <source>
        <strain evidence="2 3">NRRL B-24813</strain>
    </source>
</reference>